<evidence type="ECO:0000256" key="2">
    <source>
        <dbReference type="ARBA" id="ARBA00022679"/>
    </source>
</evidence>
<evidence type="ECO:0000313" key="5">
    <source>
        <dbReference type="Proteomes" id="UP001596138"/>
    </source>
</evidence>
<organism evidence="4 5">
    <name type="scientific">Longivirga aurantiaca</name>
    <dbReference type="NCBI Taxonomy" id="1837743"/>
    <lineage>
        <taxon>Bacteria</taxon>
        <taxon>Bacillati</taxon>
        <taxon>Actinomycetota</taxon>
        <taxon>Actinomycetes</taxon>
        <taxon>Sporichthyales</taxon>
        <taxon>Sporichthyaceae</taxon>
        <taxon>Longivirga</taxon>
    </lineage>
</organism>
<dbReference type="PANTHER" id="PTHR12526">
    <property type="entry name" value="GLYCOSYLTRANSFERASE"/>
    <property type="match status" value="1"/>
</dbReference>
<gene>
    <name evidence="4" type="ORF">ACFQGU_06925</name>
</gene>
<dbReference type="InterPro" id="IPR028098">
    <property type="entry name" value="Glyco_trans_4-like_N"/>
</dbReference>
<keyword evidence="5" id="KW-1185">Reference proteome</keyword>
<dbReference type="Pfam" id="PF13439">
    <property type="entry name" value="Glyco_transf_4"/>
    <property type="match status" value="1"/>
</dbReference>
<sequence>MGLRFGFLSTYPPTQCGIATFAESLVRHLHRSGAHVGVVRLVDAPEVQVLPVVHQWVRGRRGAEIDAALVLDDFDVAVVQHEYGIFAGPDGEDVLDVVQRLSVPVITVLHTVLTHPTPNQHRVLASLVDRSAALVTMTETARDRLVAGWGVDPATVTVIPHGAEDNRSDHPSPLAAVPVRPTVLTWGLLSEGKGIEWALLALAELRETTELPRYRVLGRTHPKVLERDGEAYRERLLSMTRHLGLEGHVDFDSRYLSGPDLRRAVSEADVVLLPYDSAEQVTSGVLTEAVAAGKPVISTSFPHAVELLSGGAGILVPQRDPAAISDALRRVITVPGVRDHMAREARGLAASLLWPAVSQRYIELGRTLLGHGRVDLAERDLASHGAIALGAQLRSAV</sequence>
<evidence type="ECO:0000256" key="1">
    <source>
        <dbReference type="ARBA" id="ARBA00022676"/>
    </source>
</evidence>
<proteinExistence type="predicted"/>
<accession>A0ABW1T010</accession>
<dbReference type="PANTHER" id="PTHR12526:SF572">
    <property type="entry name" value="BLL5144 PROTEIN"/>
    <property type="match status" value="1"/>
</dbReference>
<comment type="caution">
    <text evidence="4">The sequence shown here is derived from an EMBL/GenBank/DDBJ whole genome shotgun (WGS) entry which is preliminary data.</text>
</comment>
<dbReference type="SUPFAM" id="SSF53756">
    <property type="entry name" value="UDP-Glycosyltransferase/glycogen phosphorylase"/>
    <property type="match status" value="1"/>
</dbReference>
<feature type="domain" description="Glycosyltransferase subfamily 4-like N-terminal" evidence="3">
    <location>
        <begin position="17"/>
        <end position="165"/>
    </location>
</feature>
<keyword evidence="1 4" id="KW-0328">Glycosyltransferase</keyword>
<evidence type="ECO:0000313" key="4">
    <source>
        <dbReference type="EMBL" id="MFC6237605.1"/>
    </source>
</evidence>
<dbReference type="GO" id="GO:0016757">
    <property type="term" value="F:glycosyltransferase activity"/>
    <property type="evidence" value="ECO:0007669"/>
    <property type="project" value="UniProtKB-KW"/>
</dbReference>
<dbReference type="RefSeq" id="WP_386765055.1">
    <property type="nucleotide sequence ID" value="NZ_JBHSTI010000008.1"/>
</dbReference>
<dbReference type="Pfam" id="PF13692">
    <property type="entry name" value="Glyco_trans_1_4"/>
    <property type="match status" value="1"/>
</dbReference>
<evidence type="ECO:0000259" key="3">
    <source>
        <dbReference type="Pfam" id="PF13439"/>
    </source>
</evidence>
<keyword evidence="2 4" id="KW-0808">Transferase</keyword>
<dbReference type="EMBL" id="JBHSTI010000008">
    <property type="protein sequence ID" value="MFC6237605.1"/>
    <property type="molecule type" value="Genomic_DNA"/>
</dbReference>
<dbReference type="Gene3D" id="3.40.50.2000">
    <property type="entry name" value="Glycogen Phosphorylase B"/>
    <property type="match status" value="2"/>
</dbReference>
<reference evidence="5" key="1">
    <citation type="journal article" date="2019" name="Int. J. Syst. Evol. Microbiol.">
        <title>The Global Catalogue of Microorganisms (GCM) 10K type strain sequencing project: providing services to taxonomists for standard genome sequencing and annotation.</title>
        <authorList>
            <consortium name="The Broad Institute Genomics Platform"/>
            <consortium name="The Broad Institute Genome Sequencing Center for Infectious Disease"/>
            <person name="Wu L."/>
            <person name="Ma J."/>
        </authorList>
    </citation>
    <scope>NUCLEOTIDE SEQUENCE [LARGE SCALE GENOMIC DNA]</scope>
    <source>
        <strain evidence="5">CGMCC 4.7317</strain>
    </source>
</reference>
<name>A0ABW1T010_9ACTN</name>
<dbReference type="Proteomes" id="UP001596138">
    <property type="component" value="Unassembled WGS sequence"/>
</dbReference>
<protein>
    <submittedName>
        <fullName evidence="4">Glycosyltransferase</fullName>
        <ecNumber evidence="4">2.4.-.-</ecNumber>
    </submittedName>
</protein>
<dbReference type="EC" id="2.4.-.-" evidence="4"/>